<dbReference type="AlphaFoldDB" id="A0A919RND2"/>
<protein>
    <submittedName>
        <fullName evidence="1">Uncharacterized protein</fullName>
    </submittedName>
</protein>
<comment type="caution">
    <text evidence="1">The sequence shown here is derived from an EMBL/GenBank/DDBJ whole genome shotgun (WGS) entry which is preliminary data.</text>
</comment>
<sequence length="213" mass="23596">MEHTPQYFDPLVEAAGQGVEQAVHLASVGAVAAQLLLQATTQRLLERATHERATQAELTRQQRAADQAGQRRWRSAFDRRWLAGADVPQVLGVWSAAAPYSASVPEAEQARLRCEVRLREQHPHAMGHYDRFRQADVAPVEAMQRALPFFARDPNVRTGYPPPPRRELLSHPARLAQGDFPYSIAHVVAAGPRTTLPAGRAPAVRPAVPMRCR</sequence>
<gene>
    <name evidence="1" type="ORF">Ssi02_65880</name>
</gene>
<dbReference type="Proteomes" id="UP000606172">
    <property type="component" value="Unassembled WGS sequence"/>
</dbReference>
<evidence type="ECO:0000313" key="1">
    <source>
        <dbReference type="EMBL" id="GII96357.1"/>
    </source>
</evidence>
<keyword evidence="2" id="KW-1185">Reference proteome</keyword>
<dbReference type="RefSeq" id="WP_204031368.1">
    <property type="nucleotide sequence ID" value="NZ_BOOW01000044.1"/>
</dbReference>
<name>A0A919RND2_9ACTN</name>
<proteinExistence type="predicted"/>
<organism evidence="1 2">
    <name type="scientific">Sinosporangium siamense</name>
    <dbReference type="NCBI Taxonomy" id="1367973"/>
    <lineage>
        <taxon>Bacteria</taxon>
        <taxon>Bacillati</taxon>
        <taxon>Actinomycetota</taxon>
        <taxon>Actinomycetes</taxon>
        <taxon>Streptosporangiales</taxon>
        <taxon>Streptosporangiaceae</taxon>
        <taxon>Sinosporangium</taxon>
    </lineage>
</organism>
<reference evidence="1" key="1">
    <citation type="submission" date="2021-01" db="EMBL/GenBank/DDBJ databases">
        <title>Whole genome shotgun sequence of Sinosporangium siamense NBRC 109515.</title>
        <authorList>
            <person name="Komaki H."/>
            <person name="Tamura T."/>
        </authorList>
    </citation>
    <scope>NUCLEOTIDE SEQUENCE</scope>
    <source>
        <strain evidence="1">NBRC 109515</strain>
    </source>
</reference>
<accession>A0A919RND2</accession>
<evidence type="ECO:0000313" key="2">
    <source>
        <dbReference type="Proteomes" id="UP000606172"/>
    </source>
</evidence>
<dbReference type="EMBL" id="BOOW01000044">
    <property type="protein sequence ID" value="GII96357.1"/>
    <property type="molecule type" value="Genomic_DNA"/>
</dbReference>